<dbReference type="PANTHER" id="PTHR10434">
    <property type="entry name" value="1-ACYL-SN-GLYCEROL-3-PHOSPHATE ACYLTRANSFERASE"/>
    <property type="match status" value="1"/>
</dbReference>
<sequence length="256" mass="28457">MALIRRCIRLPVLLVHTCVGVLCILLAVGWDKVRGTQPHLGLSRRFQAFWCRSLCWLFGVSLEVRGERIQSPVLLAANHVSWLDILVVASFWPVCFLSKSEVRRWPGIGAVATALGTIYIARGERNGSGEAIEAMSERLAAGRQVLFFPEGTTSPGSQLLPFRPRLFQAAIAVGAPVQPLTIQYFSERGDCSTYAPFVDDEKLLRHVIRLAGEKETHAVLTLGEAVESEQRGRNELALLMREQMVEVINPSMHERA</sequence>
<dbReference type="CDD" id="cd07989">
    <property type="entry name" value="LPLAT_AGPAT-like"/>
    <property type="match status" value="1"/>
</dbReference>
<dbReference type="InterPro" id="IPR002123">
    <property type="entry name" value="Plipid/glycerol_acylTrfase"/>
</dbReference>
<organism evidence="8 9">
    <name type="scientific">Natronocella acetinitrilica</name>
    <dbReference type="NCBI Taxonomy" id="414046"/>
    <lineage>
        <taxon>Bacteria</taxon>
        <taxon>Pseudomonadati</taxon>
        <taxon>Pseudomonadota</taxon>
        <taxon>Gammaproteobacteria</taxon>
        <taxon>Chromatiales</taxon>
        <taxon>Ectothiorhodospiraceae</taxon>
        <taxon>Natronocella</taxon>
    </lineage>
</organism>
<evidence type="ECO:0000256" key="4">
    <source>
        <dbReference type="ARBA" id="ARBA00023264"/>
    </source>
</evidence>
<dbReference type="RefSeq" id="WP_253483445.1">
    <property type="nucleotide sequence ID" value="NZ_JALJXV010000010.1"/>
</dbReference>
<comment type="pathway">
    <text evidence="1">Lipid metabolism.</text>
</comment>
<evidence type="ECO:0000313" key="8">
    <source>
        <dbReference type="EMBL" id="MCP1676671.1"/>
    </source>
</evidence>
<dbReference type="Proteomes" id="UP001205843">
    <property type="component" value="Unassembled WGS sequence"/>
</dbReference>
<protein>
    <submittedName>
        <fullName evidence="8">1-acyl-sn-glycerol-3-phosphate acyltransferase</fullName>
        <ecNumber evidence="8">2.3.1.51</ecNumber>
    </submittedName>
</protein>
<evidence type="ECO:0000256" key="5">
    <source>
        <dbReference type="ARBA" id="ARBA00023315"/>
    </source>
</evidence>
<dbReference type="SMART" id="SM00563">
    <property type="entry name" value="PlsC"/>
    <property type="match status" value="1"/>
</dbReference>
<keyword evidence="3" id="KW-0594">Phospholipid biosynthesis</keyword>
<dbReference type="PANTHER" id="PTHR10434:SF59">
    <property type="entry name" value="1-ACYL-SN-GLYCEROL-3-PHOSPHATE ACYLTRANSFERASE"/>
    <property type="match status" value="1"/>
</dbReference>
<dbReference type="Pfam" id="PF01553">
    <property type="entry name" value="Acyltransferase"/>
    <property type="match status" value="1"/>
</dbReference>
<reference evidence="8" key="1">
    <citation type="submission" date="2022-03" db="EMBL/GenBank/DDBJ databases">
        <title>Genomic Encyclopedia of Type Strains, Phase III (KMG-III): the genomes of soil and plant-associated and newly described type strains.</title>
        <authorList>
            <person name="Whitman W."/>
        </authorList>
    </citation>
    <scope>NUCLEOTIDE SEQUENCE</scope>
    <source>
        <strain evidence="8">ANL 6-2</strain>
    </source>
</reference>
<comment type="caution">
    <text evidence="8">The sequence shown here is derived from an EMBL/GenBank/DDBJ whole genome shotgun (WGS) entry which is preliminary data.</text>
</comment>
<evidence type="ECO:0000256" key="2">
    <source>
        <dbReference type="ARBA" id="ARBA00022679"/>
    </source>
</evidence>
<dbReference type="GO" id="GO:0006654">
    <property type="term" value="P:phosphatidic acid biosynthetic process"/>
    <property type="evidence" value="ECO:0007669"/>
    <property type="project" value="TreeGrafter"/>
</dbReference>
<keyword evidence="4" id="KW-1208">Phospholipid metabolism</keyword>
<keyword evidence="3" id="KW-0443">Lipid metabolism</keyword>
<evidence type="ECO:0000259" key="7">
    <source>
        <dbReference type="SMART" id="SM00563"/>
    </source>
</evidence>
<gene>
    <name evidence="8" type="ORF">J2T57_003842</name>
</gene>
<feature type="transmembrane region" description="Helical" evidence="6">
    <location>
        <begin position="12"/>
        <end position="30"/>
    </location>
</feature>
<accession>A0AAE3KDC3</accession>
<evidence type="ECO:0000313" key="9">
    <source>
        <dbReference type="Proteomes" id="UP001205843"/>
    </source>
</evidence>
<evidence type="ECO:0000256" key="1">
    <source>
        <dbReference type="ARBA" id="ARBA00005189"/>
    </source>
</evidence>
<dbReference type="EMBL" id="JALJXV010000010">
    <property type="protein sequence ID" value="MCP1676671.1"/>
    <property type="molecule type" value="Genomic_DNA"/>
</dbReference>
<evidence type="ECO:0000256" key="3">
    <source>
        <dbReference type="ARBA" id="ARBA00023209"/>
    </source>
</evidence>
<dbReference type="AlphaFoldDB" id="A0AAE3KDC3"/>
<keyword evidence="6" id="KW-1133">Transmembrane helix</keyword>
<keyword evidence="6" id="KW-0472">Membrane</keyword>
<feature type="domain" description="Phospholipid/glycerol acyltransferase" evidence="7">
    <location>
        <begin position="73"/>
        <end position="185"/>
    </location>
</feature>
<keyword evidence="3" id="KW-0444">Lipid biosynthesis</keyword>
<keyword evidence="5 8" id="KW-0012">Acyltransferase</keyword>
<name>A0AAE3KDC3_9GAMM</name>
<keyword evidence="6" id="KW-0812">Transmembrane</keyword>
<dbReference type="SUPFAM" id="SSF69593">
    <property type="entry name" value="Glycerol-3-phosphate (1)-acyltransferase"/>
    <property type="match status" value="1"/>
</dbReference>
<dbReference type="EC" id="2.3.1.51" evidence="8"/>
<keyword evidence="2 8" id="KW-0808">Transferase</keyword>
<proteinExistence type="predicted"/>
<keyword evidence="9" id="KW-1185">Reference proteome</keyword>
<evidence type="ECO:0000256" key="6">
    <source>
        <dbReference type="SAM" id="Phobius"/>
    </source>
</evidence>
<dbReference type="GO" id="GO:0003841">
    <property type="term" value="F:1-acylglycerol-3-phosphate O-acyltransferase activity"/>
    <property type="evidence" value="ECO:0007669"/>
    <property type="project" value="UniProtKB-EC"/>
</dbReference>